<proteinExistence type="predicted"/>
<evidence type="ECO:0000313" key="4">
    <source>
        <dbReference type="Proteomes" id="UP001374893"/>
    </source>
</evidence>
<evidence type="ECO:0000256" key="1">
    <source>
        <dbReference type="SAM" id="MobiDB-lite"/>
    </source>
</evidence>
<evidence type="ECO:0000256" key="2">
    <source>
        <dbReference type="SAM" id="Phobius"/>
    </source>
</evidence>
<keyword evidence="4" id="KW-1185">Reference proteome</keyword>
<keyword evidence="2" id="KW-1133">Transmembrane helix</keyword>
<evidence type="ECO:0000313" key="3">
    <source>
        <dbReference type="EMBL" id="BCX49070.1"/>
    </source>
</evidence>
<dbReference type="Proteomes" id="UP001374893">
    <property type="component" value="Chromosome"/>
</dbReference>
<name>A0ABM7RBR6_9BACT</name>
<gene>
    <name evidence="3" type="ORF">HAHE_29780</name>
</gene>
<reference evidence="3 4" key="1">
    <citation type="submission" date="2021-06" db="EMBL/GenBank/DDBJ databases">
        <title>Complete genome of Haloferula helveola possessing various polysaccharide degrading enzymes.</title>
        <authorList>
            <person name="Takami H."/>
            <person name="Huang C."/>
            <person name="Hamasaki K."/>
        </authorList>
    </citation>
    <scope>NUCLEOTIDE SEQUENCE [LARGE SCALE GENOMIC DNA]</scope>
    <source>
        <strain evidence="3 4">CN-1</strain>
    </source>
</reference>
<dbReference type="EMBL" id="AP024702">
    <property type="protein sequence ID" value="BCX49070.1"/>
    <property type="molecule type" value="Genomic_DNA"/>
</dbReference>
<feature type="compositionally biased region" description="Low complexity" evidence="1">
    <location>
        <begin position="107"/>
        <end position="122"/>
    </location>
</feature>
<keyword evidence="2" id="KW-0472">Membrane</keyword>
<feature type="transmembrane region" description="Helical" evidence="2">
    <location>
        <begin position="12"/>
        <end position="34"/>
    </location>
</feature>
<keyword evidence="2" id="KW-0812">Transmembrane</keyword>
<organism evidence="3 4">
    <name type="scientific">Haloferula helveola</name>
    <dbReference type="NCBI Taxonomy" id="490095"/>
    <lineage>
        <taxon>Bacteria</taxon>
        <taxon>Pseudomonadati</taxon>
        <taxon>Verrucomicrobiota</taxon>
        <taxon>Verrucomicrobiia</taxon>
        <taxon>Verrucomicrobiales</taxon>
        <taxon>Verrucomicrobiaceae</taxon>
        <taxon>Haloferula</taxon>
    </lineage>
</organism>
<accession>A0ABM7RBR6</accession>
<feature type="region of interest" description="Disordered" evidence="1">
    <location>
        <begin position="107"/>
        <end position="130"/>
    </location>
</feature>
<sequence length="130" mass="14116">MRRADHRRTARPLFVIGILVCLAAVALRIGMLVYEVKLDRTIRDSIVEGGGPQPSFETELLILKSGVGVSYAMMLLGLAVLLFGIARNRRGLAATEFFPVPTPSQIAEQVSAEEPAAASESQPEGERREP</sequence>
<feature type="transmembrane region" description="Helical" evidence="2">
    <location>
        <begin position="61"/>
        <end position="83"/>
    </location>
</feature>
<protein>
    <submittedName>
        <fullName evidence="3">Uncharacterized protein</fullName>
    </submittedName>
</protein>